<dbReference type="PRINTS" id="PR00508">
    <property type="entry name" value="S21N4MTFRASE"/>
</dbReference>
<dbReference type="InterPro" id="IPR001091">
    <property type="entry name" value="RM_Methyltransferase"/>
</dbReference>
<dbReference type="Gene3D" id="3.40.50.150">
    <property type="entry name" value="Vaccinia Virus protein VP39"/>
    <property type="match status" value="1"/>
</dbReference>
<gene>
    <name evidence="6" type="ORF">C4N19_09860</name>
</gene>
<comment type="similarity">
    <text evidence="1 4">Belongs to the N(4)/N(6)-methyltransferase family.</text>
</comment>
<keyword evidence="3" id="KW-0808">Transferase</keyword>
<evidence type="ECO:0000256" key="4">
    <source>
        <dbReference type="RuleBase" id="RU362026"/>
    </source>
</evidence>
<evidence type="ECO:0000256" key="3">
    <source>
        <dbReference type="ARBA" id="ARBA00022679"/>
    </source>
</evidence>
<dbReference type="PANTHER" id="PTHR13370:SF3">
    <property type="entry name" value="TRNA (GUANINE(10)-N2)-METHYLTRANSFERASE HOMOLOG"/>
    <property type="match status" value="1"/>
</dbReference>
<dbReference type="Proteomes" id="UP000240258">
    <property type="component" value="Chromosome"/>
</dbReference>
<dbReference type="InterPro" id="IPR002941">
    <property type="entry name" value="DNA_methylase_N4/N6"/>
</dbReference>
<dbReference type="InterPro" id="IPR029063">
    <property type="entry name" value="SAM-dependent_MTases_sf"/>
</dbReference>
<name>A0ABN5JCR7_FUSMR</name>
<feature type="domain" description="DNA methylase N-4/N-6" evidence="5">
    <location>
        <begin position="11"/>
        <end position="225"/>
    </location>
</feature>
<dbReference type="PROSITE" id="PS00092">
    <property type="entry name" value="N6_MTASE"/>
    <property type="match status" value="1"/>
</dbReference>
<keyword evidence="7" id="KW-1185">Reference proteome</keyword>
<protein>
    <recommendedName>
        <fullName evidence="4">Methyltransferase</fullName>
        <ecNumber evidence="4">2.1.1.-</ecNumber>
    </recommendedName>
</protein>
<reference evidence="7" key="1">
    <citation type="journal article" date="2018" name="MSphere">
        <title>Fusobacterium Genomics Using MinION and Illumina Sequencing Enables Genome Completion and Correction.</title>
        <authorList>
            <person name="Todd S.M."/>
            <person name="Settlage R.E."/>
            <person name="Lahmers K.K."/>
            <person name="Slade D.J."/>
        </authorList>
    </citation>
    <scope>NUCLEOTIDE SEQUENCE [LARGE SCALE GENOMIC DNA]</scope>
    <source>
        <strain evidence="7">ATCC 9817</strain>
    </source>
</reference>
<dbReference type="EMBL" id="CP028102">
    <property type="protein sequence ID" value="AVQ20101.1"/>
    <property type="molecule type" value="Genomic_DNA"/>
</dbReference>
<evidence type="ECO:0000259" key="5">
    <source>
        <dbReference type="Pfam" id="PF01555"/>
    </source>
</evidence>
<evidence type="ECO:0000256" key="2">
    <source>
        <dbReference type="ARBA" id="ARBA00022603"/>
    </source>
</evidence>
<dbReference type="Pfam" id="PF01555">
    <property type="entry name" value="N6_N4_Mtase"/>
    <property type="match status" value="1"/>
</dbReference>
<dbReference type="SUPFAM" id="SSF53335">
    <property type="entry name" value="S-adenosyl-L-methionine-dependent methyltransferases"/>
    <property type="match status" value="1"/>
</dbReference>
<dbReference type="PANTHER" id="PTHR13370">
    <property type="entry name" value="RNA METHYLASE-RELATED"/>
    <property type="match status" value="1"/>
</dbReference>
<proteinExistence type="inferred from homology"/>
<organism evidence="6 7">
    <name type="scientific">Fusobacterium mortiferum ATCC 9817</name>
    <dbReference type="NCBI Taxonomy" id="469616"/>
    <lineage>
        <taxon>Bacteria</taxon>
        <taxon>Fusobacteriati</taxon>
        <taxon>Fusobacteriota</taxon>
        <taxon>Fusobacteriia</taxon>
        <taxon>Fusobacteriales</taxon>
        <taxon>Fusobacteriaceae</taxon>
        <taxon>Fusobacterium</taxon>
    </lineage>
</organism>
<sequence length="233" mass="27085">MDKLIEAGIKVDLIITDPPYQKTKNKWDYVIPFDDMWNRLKKLRKDNTPIILFGQGIFSAKLILSNEEEYRYSLIWNKEHPSGFLNANKMPLSSHEDILVFYKKLPIYNPQKFKGKQNNSTGNTIAPKINNNYNNFIQEDNSKKYGDMKFPRSILNFKKPHPSVMVHPTQKPVELLEYLIKTYSNEKSLVLDFTMGSGSTGIACKNLNRNFIGIEIDKDYFKLAINRLEVVNE</sequence>
<evidence type="ECO:0000313" key="7">
    <source>
        <dbReference type="Proteomes" id="UP000240258"/>
    </source>
</evidence>
<evidence type="ECO:0000256" key="1">
    <source>
        <dbReference type="ARBA" id="ARBA00006594"/>
    </source>
</evidence>
<dbReference type="EC" id="2.1.1.-" evidence="4"/>
<accession>A0ABN5JCR7</accession>
<dbReference type="InterPro" id="IPR002052">
    <property type="entry name" value="DNA_methylase_N6_adenine_CS"/>
</dbReference>
<evidence type="ECO:0000313" key="6">
    <source>
        <dbReference type="EMBL" id="AVQ20101.1"/>
    </source>
</evidence>
<keyword evidence="2" id="KW-0489">Methyltransferase</keyword>